<keyword evidence="1" id="KW-0812">Transmembrane</keyword>
<protein>
    <submittedName>
        <fullName evidence="2">Uncharacterized protein</fullName>
    </submittedName>
</protein>
<keyword evidence="1" id="KW-0472">Membrane</keyword>
<feature type="transmembrane region" description="Helical" evidence="1">
    <location>
        <begin position="98"/>
        <end position="128"/>
    </location>
</feature>
<dbReference type="EMBL" id="FOHW01000017">
    <property type="protein sequence ID" value="SET57774.1"/>
    <property type="molecule type" value="Genomic_DNA"/>
</dbReference>
<name>A0A1I0FHI3_9PSED</name>
<proteinExistence type="predicted"/>
<evidence type="ECO:0000256" key="1">
    <source>
        <dbReference type="SAM" id="Phobius"/>
    </source>
</evidence>
<feature type="transmembrane region" description="Helical" evidence="1">
    <location>
        <begin position="65"/>
        <end position="86"/>
    </location>
</feature>
<accession>A0A1I0FHI3</accession>
<sequence>MLRAVGYFLECVVSRRLPLVMLFFMLVLWLAVSYGLRYGLMEDVQWVGTCADEASKWQCQLRSNLGLLIHFGVFGWGALIASLVAFCVPRQVGRALAVVGLLLGILALVLYTASLAVFAVVIAGLRLVRSQRA</sequence>
<reference evidence="2 3" key="1">
    <citation type="submission" date="2016-10" db="EMBL/GenBank/DDBJ databases">
        <authorList>
            <person name="de Groot N.N."/>
        </authorList>
    </citation>
    <scope>NUCLEOTIDE SEQUENCE [LARGE SCALE GENOMIC DNA]</scope>
    <source>
        <strain evidence="2 3">DSM 11363</strain>
    </source>
</reference>
<evidence type="ECO:0000313" key="2">
    <source>
        <dbReference type="EMBL" id="SET57774.1"/>
    </source>
</evidence>
<keyword evidence="1" id="KW-1133">Transmembrane helix</keyword>
<dbReference type="Proteomes" id="UP000182332">
    <property type="component" value="Unassembled WGS sequence"/>
</dbReference>
<evidence type="ECO:0000313" key="3">
    <source>
        <dbReference type="Proteomes" id="UP000182332"/>
    </source>
</evidence>
<organism evidence="2 3">
    <name type="scientific">Pseudomonas graminis</name>
    <dbReference type="NCBI Taxonomy" id="158627"/>
    <lineage>
        <taxon>Bacteria</taxon>
        <taxon>Pseudomonadati</taxon>
        <taxon>Pseudomonadota</taxon>
        <taxon>Gammaproteobacteria</taxon>
        <taxon>Pseudomonadales</taxon>
        <taxon>Pseudomonadaceae</taxon>
        <taxon>Pseudomonas</taxon>
    </lineage>
</organism>
<feature type="transmembrane region" description="Helical" evidence="1">
    <location>
        <begin position="17"/>
        <end position="36"/>
    </location>
</feature>
<dbReference type="AlphaFoldDB" id="A0A1I0FHI3"/>
<gene>
    <name evidence="2" type="ORF">SAMN05216197_11710</name>
</gene>